<dbReference type="AlphaFoldDB" id="A0A7K0CWM7"/>
<feature type="transmembrane region" description="Helical" evidence="8">
    <location>
        <begin position="390"/>
        <end position="413"/>
    </location>
</feature>
<accession>A0A7K0CWM7</accession>
<evidence type="ECO:0000256" key="2">
    <source>
        <dbReference type="ARBA" id="ARBA00022475"/>
    </source>
</evidence>
<keyword evidence="2" id="KW-1003">Cell membrane</keyword>
<comment type="caution">
    <text evidence="11">The sequence shown here is derived from an EMBL/GenBank/DDBJ whole genome shotgun (WGS) entry which is preliminary data.</text>
</comment>
<evidence type="ECO:0000256" key="8">
    <source>
        <dbReference type="SAM" id="Phobius"/>
    </source>
</evidence>
<keyword evidence="3" id="KW-0328">Glycosyltransferase</keyword>
<evidence type="ECO:0000256" key="3">
    <source>
        <dbReference type="ARBA" id="ARBA00022676"/>
    </source>
</evidence>
<proteinExistence type="predicted"/>
<reference evidence="11 12" key="1">
    <citation type="submission" date="2019-10" db="EMBL/GenBank/DDBJ databases">
        <title>Nocardia macrotermitis sp. nov. and Nocardia aurantia sp. nov., isolated from the gut of fungus growing-termite Macrotermes natalensis.</title>
        <authorList>
            <person name="Benndorf R."/>
            <person name="Schwitalla J."/>
            <person name="Martin K."/>
            <person name="De Beer W."/>
            <person name="Kaster A.-K."/>
            <person name="Vollmers J."/>
            <person name="Poulsen M."/>
            <person name="Beemelmanns C."/>
        </authorList>
    </citation>
    <scope>NUCLEOTIDE SEQUENCE [LARGE SCALE GENOMIC DNA]</scope>
    <source>
        <strain evidence="11 12">RB20</strain>
    </source>
</reference>
<evidence type="ECO:0000256" key="6">
    <source>
        <dbReference type="ARBA" id="ARBA00022989"/>
    </source>
</evidence>
<dbReference type="Pfam" id="PF13231">
    <property type="entry name" value="PMT_2"/>
    <property type="match status" value="1"/>
</dbReference>
<feature type="transmembrane region" description="Helical" evidence="8">
    <location>
        <begin position="498"/>
        <end position="522"/>
    </location>
</feature>
<dbReference type="PANTHER" id="PTHR33908:SF3">
    <property type="entry name" value="UNDECAPRENYL PHOSPHATE-ALPHA-4-AMINO-4-DEOXY-L-ARABINOSE ARABINOSYL TRANSFERASE"/>
    <property type="match status" value="1"/>
</dbReference>
<dbReference type="InterPro" id="IPR038731">
    <property type="entry name" value="RgtA/B/C-like"/>
</dbReference>
<evidence type="ECO:0000259" key="10">
    <source>
        <dbReference type="Pfam" id="PF24878"/>
    </source>
</evidence>
<dbReference type="GO" id="GO:0010041">
    <property type="term" value="P:response to iron(III) ion"/>
    <property type="evidence" value="ECO:0007669"/>
    <property type="project" value="TreeGrafter"/>
</dbReference>
<feature type="transmembrane region" description="Helical" evidence="8">
    <location>
        <begin position="365"/>
        <end position="383"/>
    </location>
</feature>
<evidence type="ECO:0000256" key="4">
    <source>
        <dbReference type="ARBA" id="ARBA00022679"/>
    </source>
</evidence>
<feature type="transmembrane region" description="Helical" evidence="8">
    <location>
        <begin position="472"/>
        <end position="491"/>
    </location>
</feature>
<gene>
    <name evidence="11" type="ORF">NRB20_08950</name>
</gene>
<feature type="transmembrane region" description="Helical" evidence="8">
    <location>
        <begin position="273"/>
        <end position="294"/>
    </location>
</feature>
<organism evidence="11 12">
    <name type="scientific">Nocardia macrotermitis</name>
    <dbReference type="NCBI Taxonomy" id="2585198"/>
    <lineage>
        <taxon>Bacteria</taxon>
        <taxon>Bacillati</taxon>
        <taxon>Actinomycetota</taxon>
        <taxon>Actinomycetes</taxon>
        <taxon>Mycobacteriales</taxon>
        <taxon>Nocardiaceae</taxon>
        <taxon>Nocardia</taxon>
    </lineage>
</organism>
<feature type="domain" description="Putative mannosyltransferase YkcA/B-like C-terminal" evidence="10">
    <location>
        <begin position="559"/>
        <end position="627"/>
    </location>
</feature>
<feature type="transmembrane region" description="Helical" evidence="8">
    <location>
        <begin position="419"/>
        <end position="439"/>
    </location>
</feature>
<evidence type="ECO:0000313" key="12">
    <source>
        <dbReference type="Proteomes" id="UP000438448"/>
    </source>
</evidence>
<dbReference type="Proteomes" id="UP000438448">
    <property type="component" value="Unassembled WGS sequence"/>
</dbReference>
<feature type="transmembrane region" description="Helical" evidence="8">
    <location>
        <begin position="149"/>
        <end position="168"/>
    </location>
</feature>
<keyword evidence="12" id="KW-1185">Reference proteome</keyword>
<dbReference type="PANTHER" id="PTHR33908">
    <property type="entry name" value="MANNOSYLTRANSFERASE YKCB-RELATED"/>
    <property type="match status" value="1"/>
</dbReference>
<dbReference type="GO" id="GO:0016763">
    <property type="term" value="F:pentosyltransferase activity"/>
    <property type="evidence" value="ECO:0007669"/>
    <property type="project" value="TreeGrafter"/>
</dbReference>
<comment type="subcellular location">
    <subcellularLocation>
        <location evidence="1">Cell membrane</location>
        <topology evidence="1">Multi-pass membrane protein</topology>
    </subcellularLocation>
</comment>
<keyword evidence="4" id="KW-0808">Transferase</keyword>
<keyword evidence="5 8" id="KW-0812">Transmembrane</keyword>
<keyword evidence="6 8" id="KW-1133">Transmembrane helix</keyword>
<feature type="transmembrane region" description="Helical" evidence="8">
    <location>
        <begin position="72"/>
        <end position="91"/>
    </location>
</feature>
<evidence type="ECO:0000313" key="11">
    <source>
        <dbReference type="EMBL" id="MQY17828.1"/>
    </source>
</evidence>
<keyword evidence="7 8" id="KW-0472">Membrane</keyword>
<feature type="transmembrane region" description="Helical" evidence="8">
    <location>
        <begin position="27"/>
        <end position="51"/>
    </location>
</feature>
<feature type="domain" description="Glycosyltransferase RgtA/B/C/D-like" evidence="9">
    <location>
        <begin position="131"/>
        <end position="287"/>
    </location>
</feature>
<sequence>MLLADVDGFVGRDVEPWVEVAGLRVEIGAIPLTGFAGGRILVTVTTAAIVVSPSDAGFRWQFWRSPGDQPGWARPVLLLVAALAGVSYAWGMAGQEPQIYYAAAARSMAMNWHNFLFAAFDPDAVISVDKLPGALWVQAVSVHVFGPHVWALVLPQVVEGVLTVLLLFRVVHRTAGPVAGVVAVVVLACTPVVVSLDRGNIPDTLLILLLLLAVDRTFTAIESGRTRNLWLAGLFVGLAFQVKMVQAWVAIPLLALAYLIVATSSVRRRLADVAVFGVVALVVSLSWMTIVSLIPANRRPYVDGGGDSLFEQVFRYNALSRADSGFGVGAGSFEVGGQQNYRSQLVLGPENRLDHVFTGGGGRSGGWLVPLALIALIALVVLARHRTRNLRVVAALIIWGGWLLIHLAVFLVVGTVNPYYLAALAPPVAALIGWGAVEFAKAESVWIRRCGVLAVVATVLYGGWLLAPASPVVRWTTVAVALVLCVVAVVVRRYSIAALLIAALAAPAVAAASLIVDGYGALDMPFEPDASRRVTHDAVASALDSGPKLMTLAHNMFPSAHYPIVTYTGILAAPFIFTTGAPVPAFGGFTGSAQALTTADLARLTAQGQIGFALVTPSDDARVRWIQQYCKALPPDKNDSVRAYLCGPVRQTKPPVTHR</sequence>
<dbReference type="GO" id="GO:0005886">
    <property type="term" value="C:plasma membrane"/>
    <property type="evidence" value="ECO:0007669"/>
    <property type="project" value="UniProtKB-SubCell"/>
</dbReference>
<feature type="transmembrane region" description="Helical" evidence="8">
    <location>
        <begin position="446"/>
        <end position="466"/>
    </location>
</feature>
<protein>
    <recommendedName>
        <fullName evidence="13">Glycosyltransferase RgtA/B/C/D-like domain-containing protein</fullName>
    </recommendedName>
</protein>
<feature type="transmembrane region" description="Helical" evidence="8">
    <location>
        <begin position="175"/>
        <end position="196"/>
    </location>
</feature>
<evidence type="ECO:0000256" key="1">
    <source>
        <dbReference type="ARBA" id="ARBA00004651"/>
    </source>
</evidence>
<evidence type="ECO:0008006" key="13">
    <source>
        <dbReference type="Google" id="ProtNLM"/>
    </source>
</evidence>
<name>A0A7K0CWM7_9NOCA</name>
<evidence type="ECO:0000259" key="9">
    <source>
        <dbReference type="Pfam" id="PF13231"/>
    </source>
</evidence>
<feature type="transmembrane region" description="Helical" evidence="8">
    <location>
        <begin position="229"/>
        <end position="261"/>
    </location>
</feature>
<evidence type="ECO:0000256" key="7">
    <source>
        <dbReference type="ARBA" id="ARBA00023136"/>
    </source>
</evidence>
<dbReference type="InterPro" id="IPR050297">
    <property type="entry name" value="LipidA_mod_glycosyltrf_83"/>
</dbReference>
<dbReference type="GO" id="GO:0009103">
    <property type="term" value="P:lipopolysaccharide biosynthetic process"/>
    <property type="evidence" value="ECO:0007669"/>
    <property type="project" value="UniProtKB-ARBA"/>
</dbReference>
<evidence type="ECO:0000256" key="5">
    <source>
        <dbReference type="ARBA" id="ARBA00022692"/>
    </source>
</evidence>
<dbReference type="EMBL" id="WEGK01000002">
    <property type="protein sequence ID" value="MQY17828.1"/>
    <property type="molecule type" value="Genomic_DNA"/>
</dbReference>
<dbReference type="Pfam" id="PF24878">
    <property type="entry name" value="YkcB_C"/>
    <property type="match status" value="1"/>
</dbReference>
<dbReference type="InterPro" id="IPR056785">
    <property type="entry name" value="YkcA/B-like_C"/>
</dbReference>